<dbReference type="OrthoDB" id="6505445at2"/>
<reference evidence="1 2" key="1">
    <citation type="submission" date="2014-05" db="EMBL/GenBank/DDBJ databases">
        <title>ATOL: Assembling a taxonomically balanced genome-scale reconstruction of the evolutionary history of the Enterobacteriaceae.</title>
        <authorList>
            <person name="Plunkett G.III."/>
            <person name="Neeno-Eckwall E.C."/>
            <person name="Glasner J.D."/>
            <person name="Perna N.T."/>
        </authorList>
    </citation>
    <scope>NUCLEOTIDE SEQUENCE [LARGE SCALE GENOMIC DNA]</scope>
    <source>
        <strain evidence="1 2">ATCC 33852</strain>
    </source>
</reference>
<comment type="caution">
    <text evidence="1">The sequence shown here is derived from an EMBL/GenBank/DDBJ whole genome shotgun (WGS) entry which is preliminary data.</text>
</comment>
<protein>
    <submittedName>
        <fullName evidence="1">Uncharacterized protein</fullName>
    </submittedName>
</protein>
<evidence type="ECO:0000313" key="2">
    <source>
        <dbReference type="Proteomes" id="UP000028640"/>
    </source>
</evidence>
<keyword evidence="2" id="KW-1185">Reference proteome</keyword>
<organism evidence="1 2">
    <name type="scientific">Ewingella americana (strain ATCC 33852 / DSM 4580 / CCUG 14506 / JCM 5911 / LMG 7869 / NCTC 12157 / CDC 1468-78)</name>
    <dbReference type="NCBI Taxonomy" id="910964"/>
    <lineage>
        <taxon>Bacteria</taxon>
        <taxon>Pseudomonadati</taxon>
        <taxon>Pseudomonadota</taxon>
        <taxon>Gammaproteobacteria</taxon>
        <taxon>Enterobacterales</taxon>
        <taxon>Yersiniaceae</taxon>
        <taxon>Ewingella</taxon>
    </lineage>
</organism>
<dbReference type="Proteomes" id="UP000028640">
    <property type="component" value="Unassembled WGS sequence"/>
</dbReference>
<dbReference type="AlphaFoldDB" id="A0A085GAC8"/>
<sequence length="63" mass="6849">MKQLTERDIEMVNGAGWSEDVNKVADRLSNFGQKAVDDTGNAVNKAYGQISDALGRANDYLTS</sequence>
<dbReference type="EMBL" id="JMPJ01000053">
    <property type="protein sequence ID" value="KFC80673.1"/>
    <property type="molecule type" value="Genomic_DNA"/>
</dbReference>
<accession>A0A085GAC8</accession>
<name>A0A085GAC8_EWIA3</name>
<dbReference type="GeneID" id="78380333"/>
<proteinExistence type="predicted"/>
<evidence type="ECO:0000313" key="1">
    <source>
        <dbReference type="EMBL" id="KFC80673.1"/>
    </source>
</evidence>
<dbReference type="RefSeq" id="WP_034791055.1">
    <property type="nucleotide sequence ID" value="NZ_JMPJ01000053.1"/>
</dbReference>
<gene>
    <name evidence="1" type="ORF">GEAM_1993</name>
</gene>
<dbReference type="eggNOG" id="ENOG503450V">
    <property type="taxonomic scope" value="Bacteria"/>
</dbReference>